<reference evidence="7 8" key="1">
    <citation type="submission" date="2018-10" db="EMBL/GenBank/DDBJ databases">
        <title>Genome Sequence of Cohnella sp.</title>
        <authorList>
            <person name="Srinivasan S."/>
            <person name="Kim M.K."/>
        </authorList>
    </citation>
    <scope>NUCLEOTIDE SEQUENCE [LARGE SCALE GENOMIC DNA]</scope>
    <source>
        <strain evidence="7 8">18JY8-7</strain>
    </source>
</reference>
<organism evidence="7 8">
    <name type="scientific">Cohnella candidum</name>
    <dbReference type="NCBI Taxonomy" id="2674991"/>
    <lineage>
        <taxon>Bacteria</taxon>
        <taxon>Bacillati</taxon>
        <taxon>Bacillota</taxon>
        <taxon>Bacilli</taxon>
        <taxon>Bacillales</taxon>
        <taxon>Paenibacillaceae</taxon>
        <taxon>Cohnella</taxon>
    </lineage>
</organism>
<dbReference type="Gene3D" id="1.10.490.10">
    <property type="entry name" value="Globins"/>
    <property type="match status" value="1"/>
</dbReference>
<evidence type="ECO:0000256" key="1">
    <source>
        <dbReference type="ARBA" id="ARBA00022448"/>
    </source>
</evidence>
<protein>
    <submittedName>
        <fullName evidence="7">Globin</fullName>
    </submittedName>
</protein>
<dbReference type="GO" id="GO:0020037">
    <property type="term" value="F:heme binding"/>
    <property type="evidence" value="ECO:0007669"/>
    <property type="project" value="InterPro"/>
</dbReference>
<name>A0A3G3JT13_9BACL</name>
<dbReference type="KEGG" id="coh:EAV92_01295"/>
<dbReference type="InterPro" id="IPR044203">
    <property type="entry name" value="GlbO/GLB3-like"/>
</dbReference>
<evidence type="ECO:0000256" key="6">
    <source>
        <dbReference type="PIRSR" id="PIRSR601486-1"/>
    </source>
</evidence>
<dbReference type="GO" id="GO:0046872">
    <property type="term" value="F:metal ion binding"/>
    <property type="evidence" value="ECO:0007669"/>
    <property type="project" value="UniProtKB-KW"/>
</dbReference>
<keyword evidence="1" id="KW-0813">Transport</keyword>
<evidence type="ECO:0000256" key="3">
    <source>
        <dbReference type="ARBA" id="ARBA00022723"/>
    </source>
</evidence>
<proteinExistence type="inferred from homology"/>
<dbReference type="InterPro" id="IPR009050">
    <property type="entry name" value="Globin-like_sf"/>
</dbReference>
<dbReference type="SUPFAM" id="SSF46458">
    <property type="entry name" value="Globin-like"/>
    <property type="match status" value="1"/>
</dbReference>
<dbReference type="PANTHER" id="PTHR47366">
    <property type="entry name" value="TWO-ON-TWO HEMOGLOBIN-3"/>
    <property type="match status" value="1"/>
</dbReference>
<evidence type="ECO:0000313" key="7">
    <source>
        <dbReference type="EMBL" id="AYQ71342.1"/>
    </source>
</evidence>
<feature type="binding site" description="distal binding residue" evidence="6">
    <location>
        <position position="138"/>
    </location>
    <ligand>
        <name>heme</name>
        <dbReference type="ChEBI" id="CHEBI:30413"/>
    </ligand>
    <ligandPart>
        <name>Fe</name>
        <dbReference type="ChEBI" id="CHEBI:18248"/>
    </ligandPart>
</feature>
<dbReference type="PANTHER" id="PTHR47366:SF1">
    <property type="entry name" value="TWO-ON-TWO HEMOGLOBIN-3"/>
    <property type="match status" value="1"/>
</dbReference>
<gene>
    <name evidence="7" type="ORF">EAV92_01295</name>
</gene>
<evidence type="ECO:0000256" key="2">
    <source>
        <dbReference type="ARBA" id="ARBA00022617"/>
    </source>
</evidence>
<keyword evidence="3" id="KW-0479">Metal-binding</keyword>
<dbReference type="InterPro" id="IPR001486">
    <property type="entry name" value="Hemoglobin_trunc"/>
</dbReference>
<evidence type="ECO:0000313" key="8">
    <source>
        <dbReference type="Proteomes" id="UP000269097"/>
    </source>
</evidence>
<dbReference type="GO" id="GO:0019825">
    <property type="term" value="F:oxygen binding"/>
    <property type="evidence" value="ECO:0007669"/>
    <property type="project" value="InterPro"/>
</dbReference>
<dbReference type="EMBL" id="CP033433">
    <property type="protein sequence ID" value="AYQ71342.1"/>
    <property type="molecule type" value="Genomic_DNA"/>
</dbReference>
<sequence>MWYNGLSPRTAKETSGGTKLSDYISLYEAIGGAPAVRDLVEKFYPKVQADPLLSPLFPDDIHPVMEKQYLFLTQFFGGPSLYSDEFGHPMMRARHLPFPVTRSRAEAWLSCMARALSETAIPEPLHAVVLERLSGPAHHFINTED</sequence>
<accession>A0A3G3JT13</accession>
<evidence type="ECO:0000256" key="5">
    <source>
        <dbReference type="ARBA" id="ARBA00034496"/>
    </source>
</evidence>
<keyword evidence="2 6" id="KW-0349">Heme</keyword>
<evidence type="ECO:0000256" key="4">
    <source>
        <dbReference type="ARBA" id="ARBA00023004"/>
    </source>
</evidence>
<dbReference type="Pfam" id="PF01152">
    <property type="entry name" value="Bac_globin"/>
    <property type="match status" value="1"/>
</dbReference>
<dbReference type="AlphaFoldDB" id="A0A3G3JT13"/>
<keyword evidence="8" id="KW-1185">Reference proteome</keyword>
<dbReference type="InterPro" id="IPR012292">
    <property type="entry name" value="Globin/Proto"/>
</dbReference>
<comment type="similarity">
    <text evidence="5">Belongs to the truncated hemoglobin family. Group II subfamily.</text>
</comment>
<dbReference type="Proteomes" id="UP000269097">
    <property type="component" value="Chromosome"/>
</dbReference>
<keyword evidence="4" id="KW-0408">Iron</keyword>
<dbReference type="GO" id="GO:0005344">
    <property type="term" value="F:oxygen carrier activity"/>
    <property type="evidence" value="ECO:0007669"/>
    <property type="project" value="InterPro"/>
</dbReference>